<feature type="chain" id="PRO_5018079103" evidence="2">
    <location>
        <begin position="26"/>
        <end position="192"/>
    </location>
</feature>
<keyword evidence="2" id="KW-0732">Signal</keyword>
<name>A0A3L6SKF8_PANMI</name>
<accession>A0A3L6SKF8</accession>
<gene>
    <name evidence="3" type="ORF">C2845_PM07G14140</name>
</gene>
<comment type="caution">
    <text evidence="3">The sequence shown here is derived from an EMBL/GenBank/DDBJ whole genome shotgun (WGS) entry which is preliminary data.</text>
</comment>
<feature type="compositionally biased region" description="Basic and acidic residues" evidence="1">
    <location>
        <begin position="68"/>
        <end position="82"/>
    </location>
</feature>
<keyword evidence="4" id="KW-1185">Reference proteome</keyword>
<feature type="signal peptide" evidence="2">
    <location>
        <begin position="1"/>
        <end position="25"/>
    </location>
</feature>
<proteinExistence type="predicted"/>
<organism evidence="3 4">
    <name type="scientific">Panicum miliaceum</name>
    <name type="common">Proso millet</name>
    <name type="synonym">Broomcorn millet</name>
    <dbReference type="NCBI Taxonomy" id="4540"/>
    <lineage>
        <taxon>Eukaryota</taxon>
        <taxon>Viridiplantae</taxon>
        <taxon>Streptophyta</taxon>
        <taxon>Embryophyta</taxon>
        <taxon>Tracheophyta</taxon>
        <taxon>Spermatophyta</taxon>
        <taxon>Magnoliopsida</taxon>
        <taxon>Liliopsida</taxon>
        <taxon>Poales</taxon>
        <taxon>Poaceae</taxon>
        <taxon>PACMAD clade</taxon>
        <taxon>Panicoideae</taxon>
        <taxon>Panicodae</taxon>
        <taxon>Paniceae</taxon>
        <taxon>Panicinae</taxon>
        <taxon>Panicum</taxon>
        <taxon>Panicum sect. Panicum</taxon>
    </lineage>
</organism>
<dbReference type="EMBL" id="PQIB02000004">
    <property type="protein sequence ID" value="RLN23076.1"/>
    <property type="molecule type" value="Genomic_DNA"/>
</dbReference>
<reference evidence="4" key="1">
    <citation type="journal article" date="2019" name="Nat. Commun.">
        <title>The genome of broomcorn millet.</title>
        <authorList>
            <person name="Zou C."/>
            <person name="Miki D."/>
            <person name="Li D."/>
            <person name="Tang Q."/>
            <person name="Xiao L."/>
            <person name="Rajput S."/>
            <person name="Deng P."/>
            <person name="Jia W."/>
            <person name="Huang R."/>
            <person name="Zhang M."/>
            <person name="Sun Y."/>
            <person name="Hu J."/>
            <person name="Fu X."/>
            <person name="Schnable P.S."/>
            <person name="Li F."/>
            <person name="Zhang H."/>
            <person name="Feng B."/>
            <person name="Zhu X."/>
            <person name="Liu R."/>
            <person name="Schnable J.C."/>
            <person name="Zhu J.-K."/>
            <person name="Zhang H."/>
        </authorList>
    </citation>
    <scope>NUCLEOTIDE SEQUENCE [LARGE SCALE GENOMIC DNA]</scope>
</reference>
<protein>
    <submittedName>
        <fullName evidence="3">Uncharacterized protein</fullName>
    </submittedName>
</protein>
<sequence length="192" mass="21619">MAVVKACVLLFTAFFFSGLMQLSMAEDKAATMAATARVIDAKAIDQAIRCPKQHRRNQQPSHQSPQADDPKELKRQRERERYVSLSAEQKSNKIKKQRTLMMSDEKRAEFNKKCREVYKRKKSQSGCVGIAPKPAHDVTPSTDQLGGVENIPKQAHNITPSTGPDRSHPRVVDEYATMGVRCSHEMRVRGAR</sequence>
<dbReference type="Proteomes" id="UP000275267">
    <property type="component" value="Unassembled WGS sequence"/>
</dbReference>
<evidence type="ECO:0000313" key="3">
    <source>
        <dbReference type="EMBL" id="RLN23076.1"/>
    </source>
</evidence>
<dbReference type="AlphaFoldDB" id="A0A3L6SKF8"/>
<evidence type="ECO:0000256" key="2">
    <source>
        <dbReference type="SAM" id="SignalP"/>
    </source>
</evidence>
<evidence type="ECO:0000313" key="4">
    <source>
        <dbReference type="Proteomes" id="UP000275267"/>
    </source>
</evidence>
<feature type="region of interest" description="Disordered" evidence="1">
    <location>
        <begin position="51"/>
        <end position="100"/>
    </location>
</feature>
<evidence type="ECO:0000256" key="1">
    <source>
        <dbReference type="SAM" id="MobiDB-lite"/>
    </source>
</evidence>
<feature type="region of interest" description="Disordered" evidence="1">
    <location>
        <begin position="126"/>
        <end position="148"/>
    </location>
</feature>